<proteinExistence type="predicted"/>
<evidence type="ECO:0000256" key="1">
    <source>
        <dbReference type="SAM" id="MobiDB-lite"/>
    </source>
</evidence>
<name>A0A1A8LVH7_9TELE</name>
<feature type="compositionally biased region" description="Polar residues" evidence="1">
    <location>
        <begin position="1"/>
        <end position="11"/>
    </location>
</feature>
<organism evidence="2">
    <name type="scientific">Nothobranchius pienaari</name>
    <dbReference type="NCBI Taxonomy" id="704102"/>
    <lineage>
        <taxon>Eukaryota</taxon>
        <taxon>Metazoa</taxon>
        <taxon>Chordata</taxon>
        <taxon>Craniata</taxon>
        <taxon>Vertebrata</taxon>
        <taxon>Euteleostomi</taxon>
        <taxon>Actinopterygii</taxon>
        <taxon>Neopterygii</taxon>
        <taxon>Teleostei</taxon>
        <taxon>Neoteleostei</taxon>
        <taxon>Acanthomorphata</taxon>
        <taxon>Ovalentaria</taxon>
        <taxon>Atherinomorphae</taxon>
        <taxon>Cyprinodontiformes</taxon>
        <taxon>Nothobranchiidae</taxon>
        <taxon>Nothobranchius</taxon>
    </lineage>
</organism>
<evidence type="ECO:0000313" key="2">
    <source>
        <dbReference type="EMBL" id="SBR48770.1"/>
    </source>
</evidence>
<dbReference type="EMBL" id="HAEF01009580">
    <property type="protein sequence ID" value="SBR48770.1"/>
    <property type="molecule type" value="Transcribed_RNA"/>
</dbReference>
<accession>A0A1A8LVH7</accession>
<dbReference type="AlphaFoldDB" id="A0A1A8LVH7"/>
<reference evidence="2" key="1">
    <citation type="submission" date="2016-05" db="EMBL/GenBank/DDBJ databases">
        <authorList>
            <person name="Lavstsen T."/>
            <person name="Jespersen J.S."/>
        </authorList>
    </citation>
    <scope>NUCLEOTIDE SEQUENCE</scope>
    <source>
        <tissue evidence="2">Brain</tissue>
    </source>
</reference>
<feature type="region of interest" description="Disordered" evidence="1">
    <location>
        <begin position="1"/>
        <end position="20"/>
    </location>
</feature>
<sequence>MQSEQKQSGTRSLDAAAEKKKIKKKKRCQVCVNSAAENRGGGGEILQSAFSTAGIQGVICSIKSSSAAAAEGGSRGPEWMVKSGMHLVLQTRAAEQLTSTGQHMEEILLHPTQKPMMACRPFCVKTRNC</sequence>
<reference evidence="2" key="2">
    <citation type="submission" date="2016-06" db="EMBL/GenBank/DDBJ databases">
        <title>The genome of a short-lived fish provides insights into sex chromosome evolution and the genetic control of aging.</title>
        <authorList>
            <person name="Reichwald K."/>
            <person name="Felder M."/>
            <person name="Petzold A."/>
            <person name="Koch P."/>
            <person name="Groth M."/>
            <person name="Platzer M."/>
        </authorList>
    </citation>
    <scope>NUCLEOTIDE SEQUENCE</scope>
    <source>
        <tissue evidence="2">Brain</tissue>
    </source>
</reference>
<protein>
    <submittedName>
        <fullName evidence="2">Uncharacterized protein</fullName>
    </submittedName>
</protein>
<gene>
    <name evidence="2" type="primary">Nfu_g_1_008794</name>
</gene>